<keyword evidence="2" id="KW-0732">Signal</keyword>
<evidence type="ECO:0000313" key="4">
    <source>
        <dbReference type="EMBL" id="MBK4714593.1"/>
    </source>
</evidence>
<protein>
    <submittedName>
        <fullName evidence="4">DUF3251 domain-containing protein</fullName>
    </submittedName>
</protein>
<dbReference type="PROSITE" id="PS51257">
    <property type="entry name" value="PROKAR_LIPOPROTEIN"/>
    <property type="match status" value="1"/>
</dbReference>
<organism evidence="4 5">
    <name type="scientific">Tenebrionibacter intestinalis</name>
    <dbReference type="NCBI Taxonomy" id="2799638"/>
    <lineage>
        <taxon>Bacteria</taxon>
        <taxon>Pseudomonadati</taxon>
        <taxon>Pseudomonadota</taxon>
        <taxon>Gammaproteobacteria</taxon>
        <taxon>Enterobacterales</taxon>
        <taxon>Enterobacteriaceae</taxon>
        <taxon>Tenebrionibacter/Tenebrionicola group</taxon>
        <taxon>Tenebrionibacter</taxon>
    </lineage>
</organism>
<keyword evidence="5" id="KW-1185">Reference proteome</keyword>
<evidence type="ECO:0000256" key="2">
    <source>
        <dbReference type="SAM" id="SignalP"/>
    </source>
</evidence>
<keyword evidence="1" id="KW-0175">Coiled coil</keyword>
<feature type="coiled-coil region" evidence="1">
    <location>
        <begin position="27"/>
        <end position="54"/>
    </location>
</feature>
<dbReference type="NCBIfam" id="NF008575">
    <property type="entry name" value="PRK11530.1"/>
    <property type="match status" value="1"/>
</dbReference>
<dbReference type="EMBL" id="JAEPBH010000008">
    <property type="protein sequence ID" value="MBK4714593.1"/>
    <property type="molecule type" value="Genomic_DNA"/>
</dbReference>
<gene>
    <name evidence="4" type="ORF">JJB97_04440</name>
</gene>
<dbReference type="RefSeq" id="WP_238712715.1">
    <property type="nucleotide sequence ID" value="NZ_JAEPBH010000008.1"/>
</dbReference>
<name>A0A8K0V0K0_9ENTR</name>
<dbReference type="InterPro" id="IPR037125">
    <property type="entry name" value="YajI-like_sf"/>
</dbReference>
<evidence type="ECO:0000313" key="5">
    <source>
        <dbReference type="Proteomes" id="UP000659047"/>
    </source>
</evidence>
<feature type="chain" id="PRO_5035464536" evidence="2">
    <location>
        <begin position="25"/>
        <end position="192"/>
    </location>
</feature>
<dbReference type="AlphaFoldDB" id="A0A8K0V0K0"/>
<reference evidence="4" key="1">
    <citation type="submission" date="2021-01" db="EMBL/GenBank/DDBJ databases">
        <title>Intestinitalea alba gen. nov., sp. nov., a novel genus of the family Enterobacteriaceae, isolated from the gut of the plastic-eating mealworm Tenebrio molitor L.</title>
        <authorList>
            <person name="Yang Y."/>
        </authorList>
    </citation>
    <scope>NUCLEOTIDE SEQUENCE</scope>
    <source>
        <strain evidence="4">BIT-L3</strain>
    </source>
</reference>
<dbReference type="InterPro" id="IPR021658">
    <property type="entry name" value="DUF3251"/>
</dbReference>
<feature type="domain" description="DUF3251" evidence="3">
    <location>
        <begin position="20"/>
        <end position="179"/>
    </location>
</feature>
<evidence type="ECO:0000259" key="3">
    <source>
        <dbReference type="Pfam" id="PF11622"/>
    </source>
</evidence>
<accession>A0A8K0V0K0</accession>
<dbReference type="Pfam" id="PF11622">
    <property type="entry name" value="DUF3251"/>
    <property type="match status" value="1"/>
</dbReference>
<dbReference type="Gene3D" id="2.60.40.1620">
    <property type="entry name" value="Lipoprotein YajI-like"/>
    <property type="match status" value="1"/>
</dbReference>
<sequence>MARQKVMFFLAGGLLTSAACAAQAAEVGQVARQVNALNQQMEQLSQQAIKLKQQNALNAKSTTGVYLLPGSQTPAQLKSQLGMLQMSLTHLTAVANGARATLNIQGDNSGPLPAFTAQVVWGQITGTTDSYDEVNTHSLTVSAPASILVPSDVAIPLDMPGIQPGQLGFVRIHAIQPTDANWQAPPRSPFSQ</sequence>
<dbReference type="Proteomes" id="UP000659047">
    <property type="component" value="Unassembled WGS sequence"/>
</dbReference>
<feature type="signal peptide" evidence="2">
    <location>
        <begin position="1"/>
        <end position="24"/>
    </location>
</feature>
<proteinExistence type="predicted"/>
<comment type="caution">
    <text evidence="4">The sequence shown here is derived from an EMBL/GenBank/DDBJ whole genome shotgun (WGS) entry which is preliminary data.</text>
</comment>
<evidence type="ECO:0000256" key="1">
    <source>
        <dbReference type="SAM" id="Coils"/>
    </source>
</evidence>